<comment type="domain">
    <text evidence="5">The RxLR-dEER motif acts to carry the protein into the host cell cytoplasm through binding to cell surface phosphatidylinositol-3-phosphate.</text>
</comment>
<sequence length="120" mass="13733">MRLRNLVLMIAALSSFDVTSVVTASPSTTSVATSPTLTRSVAAEYDGGANQRSLRTVKTIDKDDEERASIKAYKESLWFKHLFQKWVAPSYVGNRRYFKYYLQQILELHKKQASRKRLSN</sequence>
<comment type="function">
    <text evidence="5">Effector that suppresses plant defense responses during pathogen infection.</text>
</comment>
<dbReference type="GO" id="GO:0005576">
    <property type="term" value="C:extracellular region"/>
    <property type="evidence" value="ECO:0007669"/>
    <property type="project" value="UniProtKB-SubCell"/>
</dbReference>
<dbReference type="Proteomes" id="UP000693981">
    <property type="component" value="Unassembled WGS sequence"/>
</dbReference>
<name>A0A8T1VUD1_9STRA</name>
<protein>
    <recommendedName>
        <fullName evidence="5">RxLR effector protein</fullName>
    </recommendedName>
</protein>
<evidence type="ECO:0000256" key="1">
    <source>
        <dbReference type="ARBA" id="ARBA00004613"/>
    </source>
</evidence>
<evidence type="ECO:0000256" key="5">
    <source>
        <dbReference type="RuleBase" id="RU367124"/>
    </source>
</evidence>
<organism evidence="6 7">
    <name type="scientific">Phytophthora boehmeriae</name>
    <dbReference type="NCBI Taxonomy" id="109152"/>
    <lineage>
        <taxon>Eukaryota</taxon>
        <taxon>Sar</taxon>
        <taxon>Stramenopiles</taxon>
        <taxon>Oomycota</taxon>
        <taxon>Peronosporomycetes</taxon>
        <taxon>Peronosporales</taxon>
        <taxon>Peronosporaceae</taxon>
        <taxon>Phytophthora</taxon>
    </lineage>
</organism>
<comment type="caution">
    <text evidence="6">The sequence shown here is derived from an EMBL/GenBank/DDBJ whole genome shotgun (WGS) entry which is preliminary data.</text>
</comment>
<feature type="chain" id="PRO_5035961355" description="RxLR effector protein" evidence="5">
    <location>
        <begin position="25"/>
        <end position="120"/>
    </location>
</feature>
<evidence type="ECO:0000256" key="4">
    <source>
        <dbReference type="ARBA" id="ARBA00022729"/>
    </source>
</evidence>
<feature type="signal peptide" evidence="5">
    <location>
        <begin position="1"/>
        <end position="24"/>
    </location>
</feature>
<evidence type="ECO:0000313" key="6">
    <source>
        <dbReference type="EMBL" id="KAG7384955.1"/>
    </source>
</evidence>
<dbReference type="AlphaFoldDB" id="A0A8T1VUD1"/>
<keyword evidence="4 5" id="KW-0732">Signal</keyword>
<keyword evidence="7" id="KW-1185">Reference proteome</keyword>
<keyword evidence="3 5" id="KW-0964">Secreted</keyword>
<reference evidence="6" key="1">
    <citation type="submission" date="2021-02" db="EMBL/GenBank/DDBJ databases">
        <authorList>
            <person name="Palmer J.M."/>
        </authorList>
    </citation>
    <scope>NUCLEOTIDE SEQUENCE</scope>
    <source>
        <strain evidence="6">SCRP23</strain>
    </source>
</reference>
<dbReference type="InterPro" id="IPR031825">
    <property type="entry name" value="RXLR"/>
</dbReference>
<proteinExistence type="inferred from homology"/>
<comment type="similarity">
    <text evidence="2 5">Belongs to the RxLR effector family.</text>
</comment>
<accession>A0A8T1VUD1</accession>
<evidence type="ECO:0000256" key="2">
    <source>
        <dbReference type="ARBA" id="ARBA00010400"/>
    </source>
</evidence>
<evidence type="ECO:0000313" key="7">
    <source>
        <dbReference type="Proteomes" id="UP000693981"/>
    </source>
</evidence>
<evidence type="ECO:0000256" key="3">
    <source>
        <dbReference type="ARBA" id="ARBA00022525"/>
    </source>
</evidence>
<gene>
    <name evidence="6" type="ORF">PHYBOEH_009249</name>
</gene>
<dbReference type="Pfam" id="PF16810">
    <property type="entry name" value="RXLR"/>
    <property type="match status" value="1"/>
</dbReference>
<dbReference type="EMBL" id="JAGDFL010000572">
    <property type="protein sequence ID" value="KAG7384955.1"/>
    <property type="molecule type" value="Genomic_DNA"/>
</dbReference>
<comment type="subcellular location">
    <subcellularLocation>
        <location evidence="1 5">Secreted</location>
    </subcellularLocation>
</comment>